<evidence type="ECO:0000313" key="7">
    <source>
        <dbReference type="Proteomes" id="UP000180253"/>
    </source>
</evidence>
<dbReference type="AlphaFoldDB" id="A0A1S1N7Y0"/>
<evidence type="ECO:0000256" key="4">
    <source>
        <dbReference type="ARBA" id="ARBA00023143"/>
    </source>
</evidence>
<proteinExistence type="inferred from homology"/>
<dbReference type="NCBIfam" id="TIGR00205">
    <property type="entry name" value="fliE"/>
    <property type="match status" value="1"/>
</dbReference>
<evidence type="ECO:0000256" key="3">
    <source>
        <dbReference type="ARBA" id="ARBA00018024"/>
    </source>
</evidence>
<dbReference type="GO" id="GO:0003774">
    <property type="term" value="F:cytoskeletal motor activity"/>
    <property type="evidence" value="ECO:0007669"/>
    <property type="project" value="InterPro"/>
</dbReference>
<dbReference type="HAMAP" id="MF_00724">
    <property type="entry name" value="FliE"/>
    <property type="match status" value="1"/>
</dbReference>
<accession>A0A1S1N7Y0</accession>
<reference evidence="6 7" key="1">
    <citation type="submission" date="2016-10" db="EMBL/GenBank/DDBJ databases">
        <title>Pseudoalteromonas amylolytica sp. nov., isolated from the surface seawater.</title>
        <authorList>
            <person name="Wu Y.-H."/>
            <person name="Cheng H."/>
            <person name="Jin X.-B."/>
            <person name="Wang C.-S."/>
            <person name="Xu X.-W."/>
        </authorList>
    </citation>
    <scope>NUCLEOTIDE SEQUENCE [LARGE SCALE GENOMIC DNA]</scope>
    <source>
        <strain evidence="6 7">JCM 12483</strain>
    </source>
</reference>
<keyword evidence="6" id="KW-0969">Cilium</keyword>
<keyword evidence="7" id="KW-1185">Reference proteome</keyword>
<dbReference type="STRING" id="327939.BIW53_03170"/>
<dbReference type="InterPro" id="IPR001624">
    <property type="entry name" value="FliE"/>
</dbReference>
<keyword evidence="6" id="KW-0966">Cell projection</keyword>
<dbReference type="OrthoDB" id="8909229at2"/>
<dbReference type="PRINTS" id="PR01006">
    <property type="entry name" value="FLGHOOKFLIE"/>
</dbReference>
<dbReference type="GO" id="GO:0005198">
    <property type="term" value="F:structural molecule activity"/>
    <property type="evidence" value="ECO:0007669"/>
    <property type="project" value="UniProtKB-UniRule"/>
</dbReference>
<dbReference type="PANTHER" id="PTHR34653">
    <property type="match status" value="1"/>
</dbReference>
<comment type="caution">
    <text evidence="6">The sequence shown here is derived from an EMBL/GenBank/DDBJ whole genome shotgun (WGS) entry which is preliminary data.</text>
</comment>
<comment type="similarity">
    <text evidence="2 5">Belongs to the FliE family.</text>
</comment>
<evidence type="ECO:0000256" key="1">
    <source>
        <dbReference type="ARBA" id="ARBA00004117"/>
    </source>
</evidence>
<evidence type="ECO:0000313" key="6">
    <source>
        <dbReference type="EMBL" id="OHU97337.1"/>
    </source>
</evidence>
<evidence type="ECO:0000256" key="2">
    <source>
        <dbReference type="ARBA" id="ARBA00009272"/>
    </source>
</evidence>
<keyword evidence="6" id="KW-0282">Flagellum</keyword>
<keyword evidence="4 5" id="KW-0975">Bacterial flagellum</keyword>
<dbReference type="EMBL" id="MNAN01000018">
    <property type="protein sequence ID" value="OHU97337.1"/>
    <property type="molecule type" value="Genomic_DNA"/>
</dbReference>
<dbReference type="PANTHER" id="PTHR34653:SF1">
    <property type="entry name" value="FLAGELLAR HOOK-BASAL BODY COMPLEX PROTEIN FLIE"/>
    <property type="match status" value="1"/>
</dbReference>
<evidence type="ECO:0000256" key="5">
    <source>
        <dbReference type="HAMAP-Rule" id="MF_00724"/>
    </source>
</evidence>
<dbReference type="Proteomes" id="UP000180253">
    <property type="component" value="Unassembled WGS sequence"/>
</dbReference>
<name>A0A1S1N7Y0_9GAMM</name>
<gene>
    <name evidence="5" type="primary">fliE</name>
    <name evidence="6" type="ORF">BIW53_03170</name>
</gene>
<dbReference type="GO" id="GO:0009425">
    <property type="term" value="C:bacterial-type flagellum basal body"/>
    <property type="evidence" value="ECO:0007669"/>
    <property type="project" value="UniProtKB-SubCell"/>
</dbReference>
<organism evidence="6 7">
    <name type="scientific">Pseudoalteromonas byunsanensis</name>
    <dbReference type="NCBI Taxonomy" id="327939"/>
    <lineage>
        <taxon>Bacteria</taxon>
        <taxon>Pseudomonadati</taxon>
        <taxon>Pseudomonadota</taxon>
        <taxon>Gammaproteobacteria</taxon>
        <taxon>Alteromonadales</taxon>
        <taxon>Pseudoalteromonadaceae</taxon>
        <taxon>Pseudoalteromonas</taxon>
    </lineage>
</organism>
<protein>
    <recommendedName>
        <fullName evidence="3 5">Flagellar hook-basal body complex protein FliE</fullName>
    </recommendedName>
</protein>
<sequence length="99" mass="10739">MEITAIEASADLLKANEVAQLTPVQTSSAFLDVVLSGVGELNTSLVEANSVAERAALGENIPSHEIMIAMEKARLELNMAVQVRNKLLDVYQEITKMQI</sequence>
<dbReference type="RefSeq" id="WP_070990366.1">
    <property type="nucleotide sequence ID" value="NZ_CBCSHD010000008.1"/>
</dbReference>
<comment type="subcellular location">
    <subcellularLocation>
        <location evidence="1 5">Bacterial flagellum basal body</location>
    </subcellularLocation>
</comment>
<dbReference type="Pfam" id="PF02049">
    <property type="entry name" value="FliE"/>
    <property type="match status" value="1"/>
</dbReference>
<dbReference type="GO" id="GO:0071973">
    <property type="term" value="P:bacterial-type flagellum-dependent cell motility"/>
    <property type="evidence" value="ECO:0007669"/>
    <property type="project" value="InterPro"/>
</dbReference>